<dbReference type="PANTHER" id="PTHR46015:SF1">
    <property type="entry name" value="HOMOCYSTEINE S-METHYLTRANSFERASE-LIKE ISOFORM 1"/>
    <property type="match status" value="1"/>
</dbReference>
<protein>
    <recommendedName>
        <fullName evidence="6">Hcy-binding domain-containing protein</fullName>
    </recommendedName>
</protein>
<feature type="domain" description="Hcy-binding" evidence="6">
    <location>
        <begin position="1"/>
        <end position="272"/>
    </location>
</feature>
<dbReference type="Gene3D" id="3.20.20.330">
    <property type="entry name" value="Homocysteine-binding-like domain"/>
    <property type="match status" value="1"/>
</dbReference>
<keyword evidence="2 5" id="KW-0808">Transferase</keyword>
<name>A0ABP9YE08_9FUNG</name>
<keyword evidence="8" id="KW-1185">Reference proteome</keyword>
<dbReference type="Proteomes" id="UP001476247">
    <property type="component" value="Unassembled WGS sequence"/>
</dbReference>
<feature type="binding site" evidence="5">
    <location>
        <position position="258"/>
    </location>
    <ligand>
        <name>Zn(2+)</name>
        <dbReference type="ChEBI" id="CHEBI:29105"/>
    </ligand>
</feature>
<reference evidence="7 8" key="1">
    <citation type="submission" date="2024-04" db="EMBL/GenBank/DDBJ databases">
        <title>genome sequences of Mucor flavus KT1a and Helicostylum pulchrum KT1b strains isolation_sourced from the surface of a dry-aged beef.</title>
        <authorList>
            <person name="Toyotome T."/>
            <person name="Hosono M."/>
            <person name="Torimaru M."/>
            <person name="Fukuda K."/>
            <person name="Mikami N."/>
        </authorList>
    </citation>
    <scope>NUCLEOTIDE SEQUENCE [LARGE SCALE GENOMIC DNA]</scope>
    <source>
        <strain evidence="7 8">KT1b</strain>
    </source>
</reference>
<proteinExistence type="predicted"/>
<sequence length="272" mass="29953">MYYESGANVATTCSYQASLEGFDNAGYSKQEALQLMRKSVTLACEAREEYKQAHPNDTTQRLVALSIGCYGAVLANGAEYTGNYGDITLGQLVDFHSNRLNIFLENQYAVDFVLFETIPSLLEAQAIERVVSGWKNQERILPPVAVAFQCRSQDQIADGTALVQALEVLNETDRVFAVGINCTKPKFVEELLSTVHRFNEKKKGNKKALLAYPDGGEEWDAVARSWDNTAKLPEELFGCMMAKCVRDFGPRVLVGGCCGTGPSHIKNIGSFL</sequence>
<accession>A0ABP9YE08</accession>
<dbReference type="SUPFAM" id="SSF82282">
    <property type="entry name" value="Homocysteine S-methyltransferase"/>
    <property type="match status" value="1"/>
</dbReference>
<evidence type="ECO:0000256" key="2">
    <source>
        <dbReference type="ARBA" id="ARBA00022679"/>
    </source>
</evidence>
<evidence type="ECO:0000256" key="1">
    <source>
        <dbReference type="ARBA" id="ARBA00022603"/>
    </source>
</evidence>
<evidence type="ECO:0000256" key="5">
    <source>
        <dbReference type="PROSITE-ProRule" id="PRU00333"/>
    </source>
</evidence>
<dbReference type="PANTHER" id="PTHR46015">
    <property type="entry name" value="ZGC:172121"/>
    <property type="match status" value="1"/>
</dbReference>
<keyword evidence="1 5" id="KW-0489">Methyltransferase</keyword>
<keyword evidence="3 5" id="KW-0479">Metal-binding</keyword>
<feature type="binding site" evidence="5">
    <location>
        <position position="182"/>
    </location>
    <ligand>
        <name>Zn(2+)</name>
        <dbReference type="ChEBI" id="CHEBI:29105"/>
    </ligand>
</feature>
<dbReference type="PROSITE" id="PS50970">
    <property type="entry name" value="HCY"/>
    <property type="match status" value="1"/>
</dbReference>
<evidence type="ECO:0000256" key="4">
    <source>
        <dbReference type="ARBA" id="ARBA00022833"/>
    </source>
</evidence>
<keyword evidence="4 5" id="KW-0862">Zinc</keyword>
<dbReference type="NCBIfam" id="NF007020">
    <property type="entry name" value="PRK09485.1"/>
    <property type="match status" value="1"/>
</dbReference>
<dbReference type="InterPro" id="IPR003726">
    <property type="entry name" value="HCY_dom"/>
</dbReference>
<evidence type="ECO:0000313" key="7">
    <source>
        <dbReference type="EMBL" id="GAA5805198.1"/>
    </source>
</evidence>
<evidence type="ECO:0000256" key="3">
    <source>
        <dbReference type="ARBA" id="ARBA00022723"/>
    </source>
</evidence>
<dbReference type="EMBL" id="BAABUJ010000042">
    <property type="protein sequence ID" value="GAA5805198.1"/>
    <property type="molecule type" value="Genomic_DNA"/>
</dbReference>
<organism evidence="7 8">
    <name type="scientific">Helicostylum pulchrum</name>
    <dbReference type="NCBI Taxonomy" id="562976"/>
    <lineage>
        <taxon>Eukaryota</taxon>
        <taxon>Fungi</taxon>
        <taxon>Fungi incertae sedis</taxon>
        <taxon>Mucoromycota</taxon>
        <taxon>Mucoromycotina</taxon>
        <taxon>Mucoromycetes</taxon>
        <taxon>Mucorales</taxon>
        <taxon>Mucorineae</taxon>
        <taxon>Mucoraceae</taxon>
        <taxon>Helicostylum</taxon>
    </lineage>
</organism>
<comment type="caution">
    <text evidence="7">The sequence shown here is derived from an EMBL/GenBank/DDBJ whole genome shotgun (WGS) entry which is preliminary data.</text>
</comment>
<evidence type="ECO:0000313" key="8">
    <source>
        <dbReference type="Proteomes" id="UP001476247"/>
    </source>
</evidence>
<feature type="binding site" evidence="5">
    <location>
        <position position="257"/>
    </location>
    <ligand>
        <name>Zn(2+)</name>
        <dbReference type="ChEBI" id="CHEBI:29105"/>
    </ligand>
</feature>
<comment type="cofactor">
    <cofactor evidence="5">
        <name>Zn(2+)</name>
        <dbReference type="ChEBI" id="CHEBI:29105"/>
    </cofactor>
</comment>
<dbReference type="InterPro" id="IPR051486">
    <property type="entry name" value="Hcy_S-methyltransferase"/>
</dbReference>
<evidence type="ECO:0000259" key="6">
    <source>
        <dbReference type="PROSITE" id="PS50970"/>
    </source>
</evidence>
<dbReference type="InterPro" id="IPR036589">
    <property type="entry name" value="HCY_dom_sf"/>
</dbReference>
<gene>
    <name evidence="7" type="ORF">HPULCUR_010712</name>
</gene>
<dbReference type="Pfam" id="PF02574">
    <property type="entry name" value="S-methyl_trans"/>
    <property type="match status" value="1"/>
</dbReference>